<accession>A0A833JFY5</accession>
<gene>
    <name evidence="2" type="ORF">GCL57_02770</name>
</gene>
<feature type="coiled-coil region" evidence="1">
    <location>
        <begin position="139"/>
        <end position="166"/>
    </location>
</feature>
<evidence type="ECO:0000256" key="1">
    <source>
        <dbReference type="SAM" id="Coils"/>
    </source>
</evidence>
<dbReference type="RefSeq" id="WP_152211734.1">
    <property type="nucleotide sequence ID" value="NZ_WFLN01000004.1"/>
</dbReference>
<dbReference type="Proteomes" id="UP000442694">
    <property type="component" value="Unassembled WGS sequence"/>
</dbReference>
<name>A0A833JFY5_9BACT</name>
<keyword evidence="1" id="KW-0175">Coiled coil</keyword>
<protein>
    <submittedName>
        <fullName evidence="2">Uncharacterized protein</fullName>
    </submittedName>
</protein>
<evidence type="ECO:0000313" key="3">
    <source>
        <dbReference type="Proteomes" id="UP000442694"/>
    </source>
</evidence>
<dbReference type="AlphaFoldDB" id="A0A833JFY5"/>
<evidence type="ECO:0000313" key="2">
    <source>
        <dbReference type="EMBL" id="KAB8033648.1"/>
    </source>
</evidence>
<reference evidence="2 3" key="1">
    <citation type="submission" date="2019-10" db="EMBL/GenBank/DDBJ databases">
        <title>New genus of Silvanigrellaceae.</title>
        <authorList>
            <person name="Pitt A."/>
            <person name="Hahn M.W."/>
        </authorList>
    </citation>
    <scope>NUCLEOTIDE SEQUENCE [LARGE SCALE GENOMIC DNA]</scope>
    <source>
        <strain evidence="2 3">33A1-SZDP</strain>
    </source>
</reference>
<proteinExistence type="predicted"/>
<dbReference type="EMBL" id="WFLN01000004">
    <property type="protein sequence ID" value="KAB8033648.1"/>
    <property type="molecule type" value="Genomic_DNA"/>
</dbReference>
<sequence>MQLKLALFFLLNIFLCYNVNAQNYYICIYGSCHSFPNPPPIIGPVNPGGQIGKPPPDKDIVSEKVIRFLNDYQNEFQTTLNLQTQKALEGSIDTLKLIEEAKKKSIDMHNTLMNLAKSLENQIIFQESFDKLRRESLFNDQLTPQIKALEEKIKKASEEIVLSRSRDNFGSEETRKKIKLNFQKDLLSPDYDIATNKINEAMLRLKLNQSKDALKRPNFVAQVKDVLDTVLNKEGLVKEYIKDNPRLQDYKFNTKIDSSRKLFMAIEMRRAINKALHITQFSYSPSSIDIANKVLDFAIHADELSSKGNRVWSDRYFDRGLTQLNFLTKEKLVFYTDVTLTNKTKSLFNLNLTSDSYENFNIIEAANDISSNLEKNYSQQNHIYADLILNAALVNANNMNRFSFELAIDKAWAFCDFLNGTAAGIVDSSKNFLYGTANMLLYPADTIIGVYDAAMNIDKVSNYVYAKIIETINQYPNMTPEEKGKLIGSMAFEVGGMLVPLSKAPKAGGLLAEEVSAATRLALATEYEAMARRMKLDKIPITPQTLKQTEYYLGNNPAVVTKNWGHENYQKVFGLVRENPDILPILDKWNNGSFDKAGGANQLLAHVFNKKYYEGTDKRLNNIERHFHLLNNHLSNIYKLDDPALFKQSLQNFDKFMADVKAFTIEQKISPKDPNTKFSLIQAPDTSDGKLRYYKLVEYKDKYSTLFRMNSIKDWHKIDN</sequence>
<comment type="caution">
    <text evidence="2">The sequence shown here is derived from an EMBL/GenBank/DDBJ whole genome shotgun (WGS) entry which is preliminary data.</text>
</comment>
<organism evidence="2 3">
    <name type="scientific">Fluviispira multicolorata</name>
    <dbReference type="NCBI Taxonomy" id="2654512"/>
    <lineage>
        <taxon>Bacteria</taxon>
        <taxon>Pseudomonadati</taxon>
        <taxon>Bdellovibrionota</taxon>
        <taxon>Oligoflexia</taxon>
        <taxon>Silvanigrellales</taxon>
        <taxon>Silvanigrellaceae</taxon>
        <taxon>Fluviispira</taxon>
    </lineage>
</organism>
<keyword evidence="3" id="KW-1185">Reference proteome</keyword>